<reference evidence="1" key="1">
    <citation type="submission" date="2019-08" db="EMBL/GenBank/DDBJ databases">
        <authorList>
            <person name="Kucharzyk K."/>
            <person name="Murdoch R.W."/>
            <person name="Higgins S."/>
            <person name="Loffler F."/>
        </authorList>
    </citation>
    <scope>NUCLEOTIDE SEQUENCE</scope>
</reference>
<accession>A0A645CSR1</accession>
<name>A0A645CSR1_9ZZZZ</name>
<evidence type="ECO:0000313" key="1">
    <source>
        <dbReference type="EMBL" id="MPM79931.1"/>
    </source>
</evidence>
<comment type="caution">
    <text evidence="1">The sequence shown here is derived from an EMBL/GenBank/DDBJ whole genome shotgun (WGS) entry which is preliminary data.</text>
</comment>
<gene>
    <name evidence="1" type="ORF">SDC9_126974</name>
</gene>
<proteinExistence type="predicted"/>
<protein>
    <submittedName>
        <fullName evidence="1">Uncharacterized protein</fullName>
    </submittedName>
</protein>
<sequence length="156" mass="17683">MNEDALLIVLRNLRQERKIRVDHNRIEEIEPIEEDEQPDEPCQFSLRHLLGQPYHQEANDHRQCAKQHERKPAPHSLAADVVAPVGNQRVGNAVHNAANQRSRANQRAREYGISGVARHKQQQPRRNKLAEHARAEVPNRVGNLLSALQFAVGSVG</sequence>
<organism evidence="1">
    <name type="scientific">bioreactor metagenome</name>
    <dbReference type="NCBI Taxonomy" id="1076179"/>
    <lineage>
        <taxon>unclassified sequences</taxon>
        <taxon>metagenomes</taxon>
        <taxon>ecological metagenomes</taxon>
    </lineage>
</organism>
<dbReference type="EMBL" id="VSSQ01029702">
    <property type="protein sequence ID" value="MPM79931.1"/>
    <property type="molecule type" value="Genomic_DNA"/>
</dbReference>
<dbReference type="AlphaFoldDB" id="A0A645CSR1"/>